<dbReference type="Proteomes" id="UP000801492">
    <property type="component" value="Unassembled WGS sequence"/>
</dbReference>
<protein>
    <submittedName>
        <fullName evidence="2">Uncharacterized protein</fullName>
    </submittedName>
</protein>
<feature type="region of interest" description="Disordered" evidence="1">
    <location>
        <begin position="1"/>
        <end position="21"/>
    </location>
</feature>
<feature type="compositionally biased region" description="Basic and acidic residues" evidence="1">
    <location>
        <begin position="114"/>
        <end position="124"/>
    </location>
</feature>
<reference evidence="2" key="1">
    <citation type="submission" date="2019-08" db="EMBL/GenBank/DDBJ databases">
        <title>The genome of the North American firefly Photinus pyralis.</title>
        <authorList>
            <consortium name="Photinus pyralis genome working group"/>
            <person name="Fallon T.R."/>
            <person name="Sander Lower S.E."/>
            <person name="Weng J.-K."/>
        </authorList>
    </citation>
    <scope>NUCLEOTIDE SEQUENCE</scope>
    <source>
        <strain evidence="2">TRF0915ILg1</strain>
        <tissue evidence="2">Whole body</tissue>
    </source>
</reference>
<evidence type="ECO:0000256" key="1">
    <source>
        <dbReference type="SAM" id="MobiDB-lite"/>
    </source>
</evidence>
<keyword evidence="3" id="KW-1185">Reference proteome</keyword>
<organism evidence="2 3">
    <name type="scientific">Ignelater luminosus</name>
    <name type="common">Cucubano</name>
    <name type="synonym">Pyrophorus luminosus</name>
    <dbReference type="NCBI Taxonomy" id="2038154"/>
    <lineage>
        <taxon>Eukaryota</taxon>
        <taxon>Metazoa</taxon>
        <taxon>Ecdysozoa</taxon>
        <taxon>Arthropoda</taxon>
        <taxon>Hexapoda</taxon>
        <taxon>Insecta</taxon>
        <taxon>Pterygota</taxon>
        <taxon>Neoptera</taxon>
        <taxon>Endopterygota</taxon>
        <taxon>Coleoptera</taxon>
        <taxon>Polyphaga</taxon>
        <taxon>Elateriformia</taxon>
        <taxon>Elateroidea</taxon>
        <taxon>Elateridae</taxon>
        <taxon>Agrypninae</taxon>
        <taxon>Pyrophorini</taxon>
        <taxon>Ignelater</taxon>
    </lineage>
</organism>
<evidence type="ECO:0000313" key="2">
    <source>
        <dbReference type="EMBL" id="KAF2894341.1"/>
    </source>
</evidence>
<name>A0A8K0CZL4_IGNLU</name>
<evidence type="ECO:0000313" key="3">
    <source>
        <dbReference type="Proteomes" id="UP000801492"/>
    </source>
</evidence>
<feature type="region of interest" description="Disordered" evidence="1">
    <location>
        <begin position="103"/>
        <end position="124"/>
    </location>
</feature>
<feature type="non-terminal residue" evidence="2">
    <location>
        <position position="1"/>
    </location>
</feature>
<accession>A0A8K0CZL4</accession>
<dbReference type="OrthoDB" id="6731761at2759"/>
<feature type="compositionally biased region" description="Polar residues" evidence="1">
    <location>
        <begin position="103"/>
        <end position="113"/>
    </location>
</feature>
<dbReference type="EMBL" id="VTPC01007103">
    <property type="protein sequence ID" value="KAF2894341.1"/>
    <property type="molecule type" value="Genomic_DNA"/>
</dbReference>
<feature type="compositionally biased region" description="Basic residues" evidence="1">
    <location>
        <begin position="1"/>
        <end position="13"/>
    </location>
</feature>
<feature type="region of interest" description="Disordered" evidence="1">
    <location>
        <begin position="232"/>
        <end position="254"/>
    </location>
</feature>
<comment type="caution">
    <text evidence="2">The sequence shown here is derived from an EMBL/GenBank/DDBJ whole genome shotgun (WGS) entry which is preliminary data.</text>
</comment>
<dbReference type="AlphaFoldDB" id="A0A8K0CZL4"/>
<gene>
    <name evidence="2" type="ORF">ILUMI_11832</name>
</gene>
<proteinExistence type="predicted"/>
<sequence length="254" mass="27847">MSTRRRLHHKAHLGPKGTSTDLMPSIMGAIDAIWEGSKVSDIEDNERSRPSTPKRTIQANNFANLSPNVQKILANVPDEELNKNFSSEESLAFKKTCSDYKRTYTSSRTPQRTSPEKSLHHKSSENLEIISPNVQKMLSNLPDVELVNKNGSFLQKTGKSEVGKGLRGSKSFCGSRASFLQKNTNNAIDFSVSCSVSDNLSAIDISESDDKSCSNVPIDDSFSPKPLGSYLHTSPSGIASRTPVGRKNLGKYLQ</sequence>